<sequence length="270" mass="30816">MSRSVKGTINHQLSANVEKDRHKMGTQTRERNKNKDRDVGRSTIDGACIITNDDPIIMSTVIDSLSKLGPPSSETLNATVVPEDYVGDWTHVNRAQKNQASPSKLSIPSVVWKPTGDFFAQSTHKNVRPVIKEPRIHKRASTTKQQGAKPERTGKPGTTIMVRDDFLIVMNFKDNPDLPLSSRDKNDRMLWGELNKKLELPRIEPLTVTWLTRRKEFKHQNHPRLLRVTLKYATDVKNILIASHLLKPDENVRIMPKIPYSERNLIRNIP</sequence>
<feature type="compositionally biased region" description="Polar residues" evidence="1">
    <location>
        <begin position="1"/>
        <end position="15"/>
    </location>
</feature>
<keyword evidence="3" id="KW-1185">Reference proteome</keyword>
<feature type="compositionally biased region" description="Basic and acidic residues" evidence="1">
    <location>
        <begin position="17"/>
        <end position="40"/>
    </location>
</feature>
<evidence type="ECO:0000313" key="3">
    <source>
        <dbReference type="Proteomes" id="UP000277204"/>
    </source>
</evidence>
<accession>A0A183LUC4</accession>
<proteinExistence type="predicted"/>
<dbReference type="Proteomes" id="UP000277204">
    <property type="component" value="Unassembled WGS sequence"/>
</dbReference>
<feature type="region of interest" description="Disordered" evidence="1">
    <location>
        <begin position="1"/>
        <end position="40"/>
    </location>
</feature>
<protein>
    <submittedName>
        <fullName evidence="2">Uncharacterized protein</fullName>
    </submittedName>
</protein>
<feature type="region of interest" description="Disordered" evidence="1">
    <location>
        <begin position="138"/>
        <end position="157"/>
    </location>
</feature>
<dbReference type="EMBL" id="UZAI01002978">
    <property type="protein sequence ID" value="VDO76134.1"/>
    <property type="molecule type" value="Genomic_DNA"/>
</dbReference>
<evidence type="ECO:0000256" key="1">
    <source>
        <dbReference type="SAM" id="MobiDB-lite"/>
    </source>
</evidence>
<dbReference type="AlphaFoldDB" id="A0A183LUC4"/>
<evidence type="ECO:0000313" key="2">
    <source>
        <dbReference type="EMBL" id="VDO76134.1"/>
    </source>
</evidence>
<reference evidence="2 3" key="1">
    <citation type="submission" date="2018-11" db="EMBL/GenBank/DDBJ databases">
        <authorList>
            <consortium name="Pathogen Informatics"/>
        </authorList>
    </citation>
    <scope>NUCLEOTIDE SEQUENCE [LARGE SCALE GENOMIC DNA]</scope>
    <source>
        <strain evidence="2 3">Zambia</strain>
    </source>
</reference>
<gene>
    <name evidence="2" type="ORF">SMRZ_LOCUS7399</name>
</gene>
<organism evidence="2 3">
    <name type="scientific">Schistosoma margrebowiei</name>
    <dbReference type="NCBI Taxonomy" id="48269"/>
    <lineage>
        <taxon>Eukaryota</taxon>
        <taxon>Metazoa</taxon>
        <taxon>Spiralia</taxon>
        <taxon>Lophotrochozoa</taxon>
        <taxon>Platyhelminthes</taxon>
        <taxon>Trematoda</taxon>
        <taxon>Digenea</taxon>
        <taxon>Strigeidida</taxon>
        <taxon>Schistosomatoidea</taxon>
        <taxon>Schistosomatidae</taxon>
        <taxon>Schistosoma</taxon>
    </lineage>
</organism>
<name>A0A183LUC4_9TREM</name>